<feature type="non-terminal residue" evidence="2">
    <location>
        <position position="178"/>
    </location>
</feature>
<evidence type="ECO:0000313" key="2">
    <source>
        <dbReference type="EMBL" id="CAK0900667.1"/>
    </source>
</evidence>
<evidence type="ECO:0000313" key="3">
    <source>
        <dbReference type="Proteomes" id="UP001189429"/>
    </source>
</evidence>
<dbReference type="InterPro" id="IPR035979">
    <property type="entry name" value="RBD_domain_sf"/>
</dbReference>
<evidence type="ECO:0008006" key="4">
    <source>
        <dbReference type="Google" id="ProtNLM"/>
    </source>
</evidence>
<feature type="region of interest" description="Disordered" evidence="1">
    <location>
        <begin position="1"/>
        <end position="98"/>
    </location>
</feature>
<feature type="compositionally biased region" description="Basic residues" evidence="1">
    <location>
        <begin position="19"/>
        <end position="28"/>
    </location>
</feature>
<organism evidence="2 3">
    <name type="scientific">Prorocentrum cordatum</name>
    <dbReference type="NCBI Taxonomy" id="2364126"/>
    <lineage>
        <taxon>Eukaryota</taxon>
        <taxon>Sar</taxon>
        <taxon>Alveolata</taxon>
        <taxon>Dinophyceae</taxon>
        <taxon>Prorocentrales</taxon>
        <taxon>Prorocentraceae</taxon>
        <taxon>Prorocentrum</taxon>
    </lineage>
</organism>
<dbReference type="Proteomes" id="UP001189429">
    <property type="component" value="Unassembled WGS sequence"/>
</dbReference>
<sequence length="178" mass="18971">MVRRRGDAAVAPEEVATPPRRKGKRPRAAKTCAEEAPQDLSEPSKKVRRQRGLPAGEAPADPPSPQPERPRRAKRAQAAAAEVQASQGASSVKDGSADVKAARAKGSGKDQAYKGIDYPAECEVFVRPVPTDATEDDLRGFIRGDSGYHIRRVKLLKGTSGMQLGFVALGDCLGWGSL</sequence>
<comment type="caution">
    <text evidence="2">The sequence shown here is derived from an EMBL/GenBank/DDBJ whole genome shotgun (WGS) entry which is preliminary data.</text>
</comment>
<dbReference type="EMBL" id="CAUYUJ010020818">
    <property type="protein sequence ID" value="CAK0900667.1"/>
    <property type="molecule type" value="Genomic_DNA"/>
</dbReference>
<proteinExistence type="predicted"/>
<protein>
    <recommendedName>
        <fullName evidence="4">RRM domain-containing protein</fullName>
    </recommendedName>
</protein>
<feature type="compositionally biased region" description="Low complexity" evidence="1">
    <location>
        <begin position="76"/>
        <end position="91"/>
    </location>
</feature>
<reference evidence="2" key="1">
    <citation type="submission" date="2023-10" db="EMBL/GenBank/DDBJ databases">
        <authorList>
            <person name="Chen Y."/>
            <person name="Shah S."/>
            <person name="Dougan E. K."/>
            <person name="Thang M."/>
            <person name="Chan C."/>
        </authorList>
    </citation>
    <scope>NUCLEOTIDE SEQUENCE [LARGE SCALE GENOMIC DNA]</scope>
</reference>
<keyword evidence="3" id="KW-1185">Reference proteome</keyword>
<feature type="compositionally biased region" description="Low complexity" evidence="1">
    <location>
        <begin position="8"/>
        <end position="18"/>
    </location>
</feature>
<dbReference type="SUPFAM" id="SSF54928">
    <property type="entry name" value="RNA-binding domain, RBD"/>
    <property type="match status" value="1"/>
</dbReference>
<gene>
    <name evidence="2" type="ORF">PCOR1329_LOCUS77890</name>
</gene>
<accession>A0ABN9XPX5</accession>
<name>A0ABN9XPX5_9DINO</name>
<evidence type="ECO:0000256" key="1">
    <source>
        <dbReference type="SAM" id="MobiDB-lite"/>
    </source>
</evidence>